<name>A0A4R3MFC3_9HYPH</name>
<evidence type="ECO:0000313" key="9">
    <source>
        <dbReference type="Proteomes" id="UP000295678"/>
    </source>
</evidence>
<dbReference type="InterPro" id="IPR016982">
    <property type="entry name" value="Mms48"/>
</dbReference>
<evidence type="ECO:0000259" key="7">
    <source>
        <dbReference type="Pfam" id="PF07219"/>
    </source>
</evidence>
<keyword evidence="4 6" id="KW-0472">Membrane</keyword>
<dbReference type="AlphaFoldDB" id="A0A4R3MFC3"/>
<feature type="compositionally biased region" description="Low complexity" evidence="5">
    <location>
        <begin position="597"/>
        <end position="609"/>
    </location>
</feature>
<evidence type="ECO:0000256" key="2">
    <source>
        <dbReference type="ARBA" id="ARBA00022692"/>
    </source>
</evidence>
<dbReference type="GO" id="GO:0016020">
    <property type="term" value="C:membrane"/>
    <property type="evidence" value="ECO:0007669"/>
    <property type="project" value="UniProtKB-SubCell"/>
</dbReference>
<evidence type="ECO:0000313" key="8">
    <source>
        <dbReference type="EMBL" id="TCT11773.1"/>
    </source>
</evidence>
<protein>
    <submittedName>
        <fullName evidence="8">HemY protein</fullName>
    </submittedName>
</protein>
<evidence type="ECO:0000256" key="4">
    <source>
        <dbReference type="ARBA" id="ARBA00023136"/>
    </source>
</evidence>
<feature type="domain" description="HemY N-terminal" evidence="7">
    <location>
        <begin position="26"/>
        <end position="132"/>
    </location>
</feature>
<evidence type="ECO:0000256" key="6">
    <source>
        <dbReference type="SAM" id="Phobius"/>
    </source>
</evidence>
<reference evidence="8 9" key="1">
    <citation type="submission" date="2019-03" db="EMBL/GenBank/DDBJ databases">
        <title>Genomic Encyclopedia of Type Strains, Phase IV (KMG-IV): sequencing the most valuable type-strain genomes for metagenomic binning, comparative biology and taxonomic classification.</title>
        <authorList>
            <person name="Goeker M."/>
        </authorList>
    </citation>
    <scope>NUCLEOTIDE SEQUENCE [LARGE SCALE GENOMIC DNA]</scope>
    <source>
        <strain evidence="8 9">DSM 19345</strain>
    </source>
</reference>
<feature type="region of interest" description="Disordered" evidence="5">
    <location>
        <begin position="590"/>
        <end position="653"/>
    </location>
</feature>
<dbReference type="Gene3D" id="1.25.40.10">
    <property type="entry name" value="Tetratricopeptide repeat domain"/>
    <property type="match status" value="1"/>
</dbReference>
<feature type="region of interest" description="Disordered" evidence="5">
    <location>
        <begin position="492"/>
        <end position="541"/>
    </location>
</feature>
<evidence type="ECO:0000256" key="3">
    <source>
        <dbReference type="ARBA" id="ARBA00022989"/>
    </source>
</evidence>
<gene>
    <name evidence="8" type="ORF">EDC22_10385</name>
</gene>
<dbReference type="InterPro" id="IPR010817">
    <property type="entry name" value="HemY_N"/>
</dbReference>
<sequence length="653" mass="68315">MIRVALYILVVGAIAAGTAWLADRPGEVVLTWQGWQVETTVMVALIALIVLVVALMLLWWLVRLIIGGPGAVSGYFRSRRRTRGYQAISKGMIAVGAGDARLARHYANESRRLMRNEPLALLLEAQAAQLNGDRAAARRVFETMIGRPETEMLGLRGLYIEAQRDGDLETARLCVVRAAERGPGIAWAASALFDMQTRDGDWAGALATLERNVGHGLIDKKQAKRARAVLLTAQALEHEARDAPETALTLALEAHKLAPELVPAAVVAARQSAAMGNPRQATKIIEKTWRLSPHPDLAEVYAHARAGDSARDRLKRAKTLLSKMPNNVEGRIGVAVAAIEARDWSQAREALEPIARSRPSQRVCLLMAEIAEGETGDAGLVREWLARAVRAPRDPAWVADGYVSERWAPVSPVTGRLDAFEWKVPMEVLGVDADRDGDRDADSRQLPAGVAGPLLAARTATPDDVEPGAAAAVDTTIAPASATAAGEIVSEGAEAVEPADRSPVASAASAADVVPDSPRRGPAETGAGPVPAEPVDATGVNETPPVAAAAAASHVTATDIAANPQVAAAPDRPSATTVAAAAAPAAVLPVQPPAPPAAEAVADPDTPAPGGVLDAGGFPARLPDDPGPLADVEDGAPEPAPKRRFGLFGSHRA</sequence>
<comment type="caution">
    <text evidence="8">The sequence shown here is derived from an EMBL/GenBank/DDBJ whole genome shotgun (WGS) entry which is preliminary data.</text>
</comment>
<comment type="subcellular location">
    <subcellularLocation>
        <location evidence="1">Membrane</location>
    </subcellularLocation>
</comment>
<keyword evidence="2 6" id="KW-0812">Transmembrane</keyword>
<feature type="transmembrane region" description="Helical" evidence="6">
    <location>
        <begin position="45"/>
        <end position="76"/>
    </location>
</feature>
<keyword evidence="3 6" id="KW-1133">Transmembrane helix</keyword>
<keyword evidence="9" id="KW-1185">Reference proteome</keyword>
<dbReference type="OrthoDB" id="9798343at2"/>
<dbReference type="Proteomes" id="UP000295678">
    <property type="component" value="Unassembled WGS sequence"/>
</dbReference>
<proteinExistence type="predicted"/>
<evidence type="ECO:0000256" key="1">
    <source>
        <dbReference type="ARBA" id="ARBA00004370"/>
    </source>
</evidence>
<feature type="compositionally biased region" description="Low complexity" evidence="5">
    <location>
        <begin position="501"/>
        <end position="516"/>
    </location>
</feature>
<dbReference type="EMBL" id="SMAK01000003">
    <property type="protein sequence ID" value="TCT11773.1"/>
    <property type="molecule type" value="Genomic_DNA"/>
</dbReference>
<dbReference type="PIRSF" id="PIRSF031802">
    <property type="entry name" value="UCP031802"/>
    <property type="match status" value="1"/>
</dbReference>
<accession>A0A4R3MFC3</accession>
<dbReference type="RefSeq" id="WP_132805690.1">
    <property type="nucleotide sequence ID" value="NZ_SMAK01000003.1"/>
</dbReference>
<evidence type="ECO:0000256" key="5">
    <source>
        <dbReference type="SAM" id="MobiDB-lite"/>
    </source>
</evidence>
<organism evidence="8 9">
    <name type="scientific">Tepidamorphus gemmatus</name>
    <dbReference type="NCBI Taxonomy" id="747076"/>
    <lineage>
        <taxon>Bacteria</taxon>
        <taxon>Pseudomonadati</taxon>
        <taxon>Pseudomonadota</taxon>
        <taxon>Alphaproteobacteria</taxon>
        <taxon>Hyphomicrobiales</taxon>
        <taxon>Tepidamorphaceae</taxon>
        <taxon>Tepidamorphus</taxon>
    </lineage>
</organism>
<dbReference type="InterPro" id="IPR011990">
    <property type="entry name" value="TPR-like_helical_dom_sf"/>
</dbReference>
<dbReference type="SUPFAM" id="SSF48452">
    <property type="entry name" value="TPR-like"/>
    <property type="match status" value="1"/>
</dbReference>
<dbReference type="Pfam" id="PF07219">
    <property type="entry name" value="HemY_N"/>
    <property type="match status" value="1"/>
</dbReference>